<feature type="region of interest" description="Disordered" evidence="1">
    <location>
        <begin position="363"/>
        <end position="390"/>
    </location>
</feature>
<proteinExistence type="predicted"/>
<feature type="compositionally biased region" description="Polar residues" evidence="1">
    <location>
        <begin position="194"/>
        <end position="206"/>
    </location>
</feature>
<dbReference type="Gene3D" id="3.10.180.10">
    <property type="entry name" value="2,3-Dihydroxybiphenyl 1,2-Dioxygenase, domain 1"/>
    <property type="match status" value="1"/>
</dbReference>
<feature type="domain" description="VOC" evidence="3">
    <location>
        <begin position="241"/>
        <end position="358"/>
    </location>
</feature>
<evidence type="ECO:0000313" key="5">
    <source>
        <dbReference type="Proteomes" id="UP001499978"/>
    </source>
</evidence>
<accession>A0ABP6AZ16</accession>
<protein>
    <recommendedName>
        <fullName evidence="3">VOC domain-containing protein</fullName>
    </recommendedName>
</protein>
<dbReference type="EMBL" id="BAAARY010000015">
    <property type="protein sequence ID" value="GAA2528929.1"/>
    <property type="molecule type" value="Genomic_DNA"/>
</dbReference>
<dbReference type="InterPro" id="IPR029068">
    <property type="entry name" value="Glyas_Bleomycin-R_OHBP_Dase"/>
</dbReference>
<name>A0ABP6AZ16_9ACTN</name>
<dbReference type="CDD" id="cd06587">
    <property type="entry name" value="VOC"/>
    <property type="match status" value="1"/>
</dbReference>
<comment type="caution">
    <text evidence="4">The sequence shown here is derived from an EMBL/GenBank/DDBJ whole genome shotgun (WGS) entry which is preliminary data.</text>
</comment>
<feature type="region of interest" description="Disordered" evidence="1">
    <location>
        <begin position="142"/>
        <end position="211"/>
    </location>
</feature>
<dbReference type="Pfam" id="PF00903">
    <property type="entry name" value="Glyoxalase"/>
    <property type="match status" value="1"/>
</dbReference>
<keyword evidence="2" id="KW-0472">Membrane</keyword>
<gene>
    <name evidence="4" type="ORF">GCM10010201_30120</name>
</gene>
<dbReference type="InterPro" id="IPR004360">
    <property type="entry name" value="Glyas_Fos-R_dOase_dom"/>
</dbReference>
<sequence>MTNGANRPTGTARKAVAAALGAIALFILAYGAGMASWPVVLVGLVLLAACGGLLLSNGLRGGERAWIPATGHVITATAPPTHQAEYGRVELELVLTAPSLPTTAVKVIDSRAPLIRWPRPGSSLPVLVAVDDRRHVRIQWDDVDAHGGPPAHHDLDDNDLDYGQPDLPAPGVGFEARPDVAHIPAARRPDDPTAGTSTNAPPAQEQQHSDAAGVPVGATISPATIVDLSPPPGGATSVAGAVHGVGMTLTVSDLERSLAFYRDMLGFAIIDRGGDAAILVSGDTILVLRSAPGQPQVTLRTVHINLDVGDLAASHTALRAAGVRFISGPRVVGEGDRLRLWAATFRDPDGHGVALTEWRAVSADQGAADTHEVPPDNAEDDAEHAQRPVQ</sequence>
<evidence type="ECO:0000256" key="2">
    <source>
        <dbReference type="SAM" id="Phobius"/>
    </source>
</evidence>
<dbReference type="InterPro" id="IPR037523">
    <property type="entry name" value="VOC_core"/>
</dbReference>
<organism evidence="4 5">
    <name type="scientific">Pilimelia columellifera subsp. columellifera</name>
    <dbReference type="NCBI Taxonomy" id="706583"/>
    <lineage>
        <taxon>Bacteria</taxon>
        <taxon>Bacillati</taxon>
        <taxon>Actinomycetota</taxon>
        <taxon>Actinomycetes</taxon>
        <taxon>Micromonosporales</taxon>
        <taxon>Micromonosporaceae</taxon>
        <taxon>Pilimelia</taxon>
    </lineage>
</organism>
<feature type="transmembrane region" description="Helical" evidence="2">
    <location>
        <begin position="37"/>
        <end position="55"/>
    </location>
</feature>
<reference evidence="5" key="1">
    <citation type="journal article" date="2019" name="Int. J. Syst. Evol. Microbiol.">
        <title>The Global Catalogue of Microorganisms (GCM) 10K type strain sequencing project: providing services to taxonomists for standard genome sequencing and annotation.</title>
        <authorList>
            <consortium name="The Broad Institute Genomics Platform"/>
            <consortium name="The Broad Institute Genome Sequencing Center for Infectious Disease"/>
            <person name="Wu L."/>
            <person name="Ma J."/>
        </authorList>
    </citation>
    <scope>NUCLEOTIDE SEQUENCE [LARGE SCALE GENOMIC DNA]</scope>
    <source>
        <strain evidence="5">JCM 3367</strain>
    </source>
</reference>
<dbReference type="RefSeq" id="WP_344173547.1">
    <property type="nucleotide sequence ID" value="NZ_BAAARY010000015.1"/>
</dbReference>
<keyword evidence="2" id="KW-0812">Transmembrane</keyword>
<evidence type="ECO:0000259" key="3">
    <source>
        <dbReference type="PROSITE" id="PS51819"/>
    </source>
</evidence>
<evidence type="ECO:0000256" key="1">
    <source>
        <dbReference type="SAM" id="MobiDB-lite"/>
    </source>
</evidence>
<dbReference type="PROSITE" id="PS51819">
    <property type="entry name" value="VOC"/>
    <property type="match status" value="1"/>
</dbReference>
<dbReference type="Proteomes" id="UP001499978">
    <property type="component" value="Unassembled WGS sequence"/>
</dbReference>
<keyword evidence="5" id="KW-1185">Reference proteome</keyword>
<feature type="compositionally biased region" description="Basic and acidic residues" evidence="1">
    <location>
        <begin position="142"/>
        <end position="155"/>
    </location>
</feature>
<keyword evidence="2" id="KW-1133">Transmembrane helix</keyword>
<feature type="transmembrane region" description="Helical" evidence="2">
    <location>
        <begin position="12"/>
        <end position="31"/>
    </location>
</feature>
<evidence type="ECO:0000313" key="4">
    <source>
        <dbReference type="EMBL" id="GAA2528929.1"/>
    </source>
</evidence>
<dbReference type="SUPFAM" id="SSF54593">
    <property type="entry name" value="Glyoxalase/Bleomycin resistance protein/Dihydroxybiphenyl dioxygenase"/>
    <property type="match status" value="1"/>
</dbReference>